<dbReference type="EMBL" id="BAAAUH010000073">
    <property type="protein sequence ID" value="GAA3201919.1"/>
    <property type="molecule type" value="Genomic_DNA"/>
</dbReference>
<reference evidence="2" key="1">
    <citation type="journal article" date="2019" name="Int. J. Syst. Evol. Microbiol.">
        <title>The Global Catalogue of Microorganisms (GCM) 10K type strain sequencing project: providing services to taxonomists for standard genome sequencing and annotation.</title>
        <authorList>
            <consortium name="The Broad Institute Genomics Platform"/>
            <consortium name="The Broad Institute Genome Sequencing Center for Infectious Disease"/>
            <person name="Wu L."/>
            <person name="Ma J."/>
        </authorList>
    </citation>
    <scope>NUCLEOTIDE SEQUENCE [LARGE SCALE GENOMIC DNA]</scope>
    <source>
        <strain evidence="2">JCM 9095</strain>
    </source>
</reference>
<proteinExistence type="predicted"/>
<comment type="caution">
    <text evidence="1">The sequence shown here is derived from an EMBL/GenBank/DDBJ whole genome shotgun (WGS) entry which is preliminary data.</text>
</comment>
<name>A0ABP6Q8C5_9ACTN</name>
<protein>
    <submittedName>
        <fullName evidence="1">Uncharacterized protein</fullName>
    </submittedName>
</protein>
<sequence>MSHSTVSHGSGLRMFVRERLGGRSSAEGAAVRRALLLRQGAQSAERAVLRHSDGAG</sequence>
<organism evidence="1 2">
    <name type="scientific">Streptomyces virens</name>
    <dbReference type="NCBI Taxonomy" id="285572"/>
    <lineage>
        <taxon>Bacteria</taxon>
        <taxon>Bacillati</taxon>
        <taxon>Actinomycetota</taxon>
        <taxon>Actinomycetes</taxon>
        <taxon>Kitasatosporales</taxon>
        <taxon>Streptomycetaceae</taxon>
        <taxon>Streptomyces</taxon>
    </lineage>
</organism>
<evidence type="ECO:0000313" key="1">
    <source>
        <dbReference type="EMBL" id="GAA3201919.1"/>
    </source>
</evidence>
<gene>
    <name evidence="1" type="ORF">GCM10010451_60530</name>
</gene>
<dbReference type="Proteomes" id="UP001501866">
    <property type="component" value="Unassembled WGS sequence"/>
</dbReference>
<keyword evidence="2" id="KW-1185">Reference proteome</keyword>
<evidence type="ECO:0000313" key="2">
    <source>
        <dbReference type="Proteomes" id="UP001501866"/>
    </source>
</evidence>
<accession>A0ABP6Q8C5</accession>